<organism evidence="2 3">
    <name type="scientific">Mesorhabditis spiculigera</name>
    <dbReference type="NCBI Taxonomy" id="96644"/>
    <lineage>
        <taxon>Eukaryota</taxon>
        <taxon>Metazoa</taxon>
        <taxon>Ecdysozoa</taxon>
        <taxon>Nematoda</taxon>
        <taxon>Chromadorea</taxon>
        <taxon>Rhabditida</taxon>
        <taxon>Rhabditina</taxon>
        <taxon>Rhabditomorpha</taxon>
        <taxon>Rhabditoidea</taxon>
        <taxon>Rhabditidae</taxon>
        <taxon>Mesorhabditinae</taxon>
        <taxon>Mesorhabditis</taxon>
    </lineage>
</organism>
<feature type="non-terminal residue" evidence="2">
    <location>
        <position position="1"/>
    </location>
</feature>
<gene>
    <name evidence="2" type="ORF">MSPICULIGERA_LOCUS3803</name>
</gene>
<dbReference type="AlphaFoldDB" id="A0AA36FU49"/>
<dbReference type="Proteomes" id="UP001177023">
    <property type="component" value="Unassembled WGS sequence"/>
</dbReference>
<name>A0AA36FU49_9BILA</name>
<reference evidence="2" key="1">
    <citation type="submission" date="2023-06" db="EMBL/GenBank/DDBJ databases">
        <authorList>
            <person name="Delattre M."/>
        </authorList>
    </citation>
    <scope>NUCLEOTIDE SEQUENCE</scope>
    <source>
        <strain evidence="2">AF72</strain>
    </source>
</reference>
<comment type="caution">
    <text evidence="2">The sequence shown here is derived from an EMBL/GenBank/DDBJ whole genome shotgun (WGS) entry which is preliminary data.</text>
</comment>
<feature type="region of interest" description="Disordered" evidence="1">
    <location>
        <begin position="178"/>
        <end position="217"/>
    </location>
</feature>
<feature type="compositionally biased region" description="Basic residues" evidence="1">
    <location>
        <begin position="181"/>
        <end position="196"/>
    </location>
</feature>
<dbReference type="EMBL" id="CATQJA010000987">
    <property type="protein sequence ID" value="CAJ0565146.1"/>
    <property type="molecule type" value="Genomic_DNA"/>
</dbReference>
<protein>
    <submittedName>
        <fullName evidence="2">Uncharacterized protein</fullName>
    </submittedName>
</protein>
<evidence type="ECO:0000313" key="2">
    <source>
        <dbReference type="EMBL" id="CAJ0565146.1"/>
    </source>
</evidence>
<feature type="compositionally biased region" description="Basic and acidic residues" evidence="1">
    <location>
        <begin position="365"/>
        <end position="377"/>
    </location>
</feature>
<accession>A0AA36FU49</accession>
<evidence type="ECO:0000256" key="1">
    <source>
        <dbReference type="SAM" id="MobiDB-lite"/>
    </source>
</evidence>
<feature type="compositionally biased region" description="Basic and acidic residues" evidence="1">
    <location>
        <begin position="392"/>
        <end position="406"/>
    </location>
</feature>
<keyword evidence="3" id="KW-1185">Reference proteome</keyword>
<sequence>MPNFYIMKFRHDEFRHYKIKHFPAPFSNTLFDAESPCSPEAPAEEFLFPAAPRAADVEDPILTLGEKLRADYPEVTFNEPKSTYLTRFPPKLRREFLFRVGYFQPRFPLYYDGEKRKEWYEMRFRYALTAPQEAELDARLVEADHQRKIKAELKRQRKLARGRRRYWRRKSDPVEHEAYLKRKRARRREQAKKKAQKPAGLGEEGEPEEKEVEMSDLEIETKETKPPTLDDILGNVDSAPCPSTSAVPQATVIKRRVPVRGLQRRSVPYQPDYDYAKNHIPADDPDPVARCAELLRAKFPDIPFGIPTLRDELKENRASVLRMMKGPRFFRPYFTPGTPSEVKKTWYYHRTKMSHTREEWQEVMRKKNENMTDEQKKHKDMKKREYWRRKRDSMEANKPAADEEKPKPKKSRFPITDPEERERINAKARAKYHRRRERLLQSQGLVHYPPDYTEGPRRTTRKSKPKRQSDDEEEAPIPQLDNILFEAEEQIKLQAKEKALQCAAREKQLLEEKRQARAAKSAQKDPAPADQVLIDEQRFFATIRATAQIQEQHMVHTEEDKFYKAIIAATGEAGENTADDTATHFALEDLLRNQGGMPDIEE</sequence>
<feature type="compositionally biased region" description="Basic residues" evidence="1">
    <location>
        <begin position="378"/>
        <end position="391"/>
    </location>
</feature>
<feature type="compositionally biased region" description="Basic residues" evidence="1">
    <location>
        <begin position="426"/>
        <end position="437"/>
    </location>
</feature>
<feature type="compositionally biased region" description="Acidic residues" evidence="1">
    <location>
        <begin position="203"/>
        <end position="217"/>
    </location>
</feature>
<feature type="region of interest" description="Disordered" evidence="1">
    <location>
        <begin position="365"/>
        <end position="478"/>
    </location>
</feature>
<evidence type="ECO:0000313" key="3">
    <source>
        <dbReference type="Proteomes" id="UP001177023"/>
    </source>
</evidence>
<proteinExistence type="predicted"/>